<protein>
    <submittedName>
        <fullName evidence="5">Cytochrome P450 20A1-like</fullName>
    </submittedName>
</protein>
<dbReference type="PANTHER" id="PTHR24280:SF4">
    <property type="entry name" value="CYTOCHROME P450 20A1"/>
    <property type="match status" value="1"/>
</dbReference>
<keyword evidence="4" id="KW-1185">Reference proteome</keyword>
<dbReference type="RefSeq" id="XP_013399187.1">
    <property type="nucleotide sequence ID" value="XM_013543733.2"/>
</dbReference>
<dbReference type="GO" id="GO:0005506">
    <property type="term" value="F:iron ion binding"/>
    <property type="evidence" value="ECO:0007669"/>
    <property type="project" value="InterPro"/>
</dbReference>
<keyword evidence="2" id="KW-0479">Metal-binding</keyword>
<dbReference type="AlphaFoldDB" id="A0A1S3ILU0"/>
<evidence type="ECO:0000313" key="4">
    <source>
        <dbReference type="Proteomes" id="UP000085678"/>
    </source>
</evidence>
<proteinExistence type="inferred from homology"/>
<keyword evidence="2" id="KW-0349">Heme</keyword>
<dbReference type="InParanoid" id="A0A1S3ILU0"/>
<evidence type="ECO:0000256" key="3">
    <source>
        <dbReference type="SAM" id="Phobius"/>
    </source>
</evidence>
<name>A0A1S3ILU0_LINAN</name>
<dbReference type="Gene3D" id="1.10.630.10">
    <property type="entry name" value="Cytochrome P450"/>
    <property type="match status" value="1"/>
</dbReference>
<comment type="similarity">
    <text evidence="1">Belongs to the cytochrome P450 family.</text>
</comment>
<sequence length="469" mass="52333">MLDFVIFAITFFLALLGAVIYLYPGSRKVTSIPGLDPSDPNDGNLADIAKAGSLHEFLVELHETHGPIASFWMGQKMVVSTASPGLFSQQSNVFDRPAELYEVYKPLFGAPSILFTNGGAGRKRREMYDGSMRNEQLLKMSPIFSKLAEELAAKWGTMVDDQHIPLTQHMLALSFKGILRTLFPGSFKDDKDVVSLRKNLDVCWHEMEQEVLTGEVPEKGSQKEKRFTDAKTALHTAFQQVVSESKDKTVHGPASFLSTAAMHSDSQALSDSITYLGIGFQTTGNLLSWLIYFLATHQDVQQKVYDEIKSTLGETGKINPSNISKMEYLHQVIDESLRCAGLITWVARQQDFDTELAGHKIVKNTPVIQALGVVLQDENLWPVPNKFDPDRFSADAKADLPLFCFEPFGFAGRRRCPGFKYTYIEICSVVAVLLQKFTVHMVEGIVATPIYGLVTHPEDEVWVTVSKRK</sequence>
<reference evidence="5" key="1">
    <citation type="submission" date="2025-08" db="UniProtKB">
        <authorList>
            <consortium name="RefSeq"/>
        </authorList>
    </citation>
    <scope>IDENTIFICATION</scope>
    <source>
        <tissue evidence="5">Gonads</tissue>
    </source>
</reference>
<dbReference type="Pfam" id="PF00067">
    <property type="entry name" value="p450"/>
    <property type="match status" value="1"/>
</dbReference>
<dbReference type="KEGG" id="lak:106165519"/>
<dbReference type="STRING" id="7574.A0A1S3ILU0"/>
<dbReference type="OrthoDB" id="1470350at2759"/>
<keyword evidence="2" id="KW-0408">Iron</keyword>
<dbReference type="SUPFAM" id="SSF48264">
    <property type="entry name" value="Cytochrome P450"/>
    <property type="match status" value="1"/>
</dbReference>
<dbReference type="GO" id="GO:0016705">
    <property type="term" value="F:oxidoreductase activity, acting on paired donors, with incorporation or reduction of molecular oxygen"/>
    <property type="evidence" value="ECO:0007669"/>
    <property type="project" value="InterPro"/>
</dbReference>
<dbReference type="InterPro" id="IPR002401">
    <property type="entry name" value="Cyt_P450_E_grp-I"/>
</dbReference>
<keyword evidence="3" id="KW-1133">Transmembrane helix</keyword>
<dbReference type="PANTHER" id="PTHR24280">
    <property type="entry name" value="CYTOCHROME P450 20A1"/>
    <property type="match status" value="1"/>
</dbReference>
<feature type="binding site" description="axial binding residue" evidence="2">
    <location>
        <position position="416"/>
    </location>
    <ligand>
        <name>heme</name>
        <dbReference type="ChEBI" id="CHEBI:30413"/>
    </ligand>
    <ligandPart>
        <name>Fe</name>
        <dbReference type="ChEBI" id="CHEBI:18248"/>
    </ligandPart>
</feature>
<gene>
    <name evidence="5" type="primary">LOC106165519</name>
</gene>
<dbReference type="InterPro" id="IPR001128">
    <property type="entry name" value="Cyt_P450"/>
</dbReference>
<organism evidence="4 5">
    <name type="scientific">Lingula anatina</name>
    <name type="common">Brachiopod</name>
    <name type="synonym">Lingula unguis</name>
    <dbReference type="NCBI Taxonomy" id="7574"/>
    <lineage>
        <taxon>Eukaryota</taxon>
        <taxon>Metazoa</taxon>
        <taxon>Spiralia</taxon>
        <taxon>Lophotrochozoa</taxon>
        <taxon>Brachiopoda</taxon>
        <taxon>Linguliformea</taxon>
        <taxon>Lingulata</taxon>
        <taxon>Lingulida</taxon>
        <taxon>Linguloidea</taxon>
        <taxon>Lingulidae</taxon>
        <taxon>Lingula</taxon>
    </lineage>
</organism>
<accession>A0A1S3ILU0</accession>
<dbReference type="GeneID" id="106165519"/>
<evidence type="ECO:0000313" key="5">
    <source>
        <dbReference type="RefSeq" id="XP_013399187.1"/>
    </source>
</evidence>
<dbReference type="Proteomes" id="UP000085678">
    <property type="component" value="Unplaced"/>
</dbReference>
<feature type="transmembrane region" description="Helical" evidence="3">
    <location>
        <begin position="6"/>
        <end position="23"/>
    </location>
</feature>
<comment type="cofactor">
    <cofactor evidence="2">
        <name>heme</name>
        <dbReference type="ChEBI" id="CHEBI:30413"/>
    </cofactor>
</comment>
<dbReference type="InterPro" id="IPR052666">
    <property type="entry name" value="CYP450_20A1-like"/>
</dbReference>
<dbReference type="PRINTS" id="PR00463">
    <property type="entry name" value="EP450I"/>
</dbReference>
<dbReference type="GO" id="GO:0020037">
    <property type="term" value="F:heme binding"/>
    <property type="evidence" value="ECO:0007669"/>
    <property type="project" value="InterPro"/>
</dbReference>
<evidence type="ECO:0000256" key="1">
    <source>
        <dbReference type="ARBA" id="ARBA00010617"/>
    </source>
</evidence>
<keyword evidence="3" id="KW-0472">Membrane</keyword>
<dbReference type="GO" id="GO:0004497">
    <property type="term" value="F:monooxygenase activity"/>
    <property type="evidence" value="ECO:0007669"/>
    <property type="project" value="InterPro"/>
</dbReference>
<keyword evidence="3" id="KW-0812">Transmembrane</keyword>
<dbReference type="GO" id="GO:0016020">
    <property type="term" value="C:membrane"/>
    <property type="evidence" value="ECO:0007669"/>
    <property type="project" value="TreeGrafter"/>
</dbReference>
<evidence type="ECO:0000256" key="2">
    <source>
        <dbReference type="PIRSR" id="PIRSR602401-1"/>
    </source>
</evidence>
<dbReference type="InterPro" id="IPR036396">
    <property type="entry name" value="Cyt_P450_sf"/>
</dbReference>